<keyword evidence="1" id="KW-0812">Transmembrane</keyword>
<comment type="caution">
    <text evidence="2">The sequence shown here is derived from an EMBL/GenBank/DDBJ whole genome shotgun (WGS) entry which is preliminary data.</text>
</comment>
<organism evidence="2 3">
    <name type="scientific">Euplotes crassus</name>
    <dbReference type="NCBI Taxonomy" id="5936"/>
    <lineage>
        <taxon>Eukaryota</taxon>
        <taxon>Sar</taxon>
        <taxon>Alveolata</taxon>
        <taxon>Ciliophora</taxon>
        <taxon>Intramacronucleata</taxon>
        <taxon>Spirotrichea</taxon>
        <taxon>Hypotrichia</taxon>
        <taxon>Euplotida</taxon>
        <taxon>Euplotidae</taxon>
        <taxon>Moneuplotes</taxon>
    </lineage>
</organism>
<feature type="transmembrane region" description="Helical" evidence="1">
    <location>
        <begin position="721"/>
        <end position="740"/>
    </location>
</feature>
<protein>
    <submittedName>
        <fullName evidence="2">Uncharacterized protein</fullName>
    </submittedName>
</protein>
<reference evidence="2" key="1">
    <citation type="submission" date="2023-07" db="EMBL/GenBank/DDBJ databases">
        <authorList>
            <consortium name="AG Swart"/>
            <person name="Singh M."/>
            <person name="Singh A."/>
            <person name="Seah K."/>
            <person name="Emmerich C."/>
        </authorList>
    </citation>
    <scope>NUCLEOTIDE SEQUENCE</scope>
    <source>
        <strain evidence="2">DP1</strain>
    </source>
</reference>
<evidence type="ECO:0000313" key="2">
    <source>
        <dbReference type="EMBL" id="CAI2386874.1"/>
    </source>
</evidence>
<keyword evidence="3" id="KW-1185">Reference proteome</keyword>
<evidence type="ECO:0000256" key="1">
    <source>
        <dbReference type="SAM" id="Phobius"/>
    </source>
</evidence>
<dbReference type="SUPFAM" id="SSF48452">
    <property type="entry name" value="TPR-like"/>
    <property type="match status" value="1"/>
</dbReference>
<dbReference type="EMBL" id="CAMPGE010029407">
    <property type="protein sequence ID" value="CAI2386874.1"/>
    <property type="molecule type" value="Genomic_DNA"/>
</dbReference>
<name>A0AAD1Y8X9_EUPCR</name>
<proteinExistence type="predicted"/>
<accession>A0AAD1Y8X9</accession>
<dbReference type="Proteomes" id="UP001295684">
    <property type="component" value="Unassembled WGS sequence"/>
</dbReference>
<dbReference type="AlphaFoldDB" id="A0AAD1Y8X9"/>
<gene>
    <name evidence="2" type="ORF">ECRASSUSDP1_LOCUS28499</name>
</gene>
<sequence>MESKTLTHLIEQIYRLSVDQLGQTAQKTYCESSHLKQAKVKLVIYSIKSSILPILQDIPGGITEEGTGQAGSCESIKEFEDIYQQLFTDEEMDIKEKVEFLGIFMKIFMANGGYSRCQAILDLFKTIFEQNKQDDYVVFMYYCAYLEVTSSFMGLSVQTPEEYCTQIFEDIPSRKFTEEMITELEFRRGRLCLDFYQSTGNLEKCVEINQDLIKICKSTKLLRYMSEVLDYNFESAQKSDENIQRQIEEVYALIDTELATHIDPDFCLANLSKSFTNIAIGVKDKDKEKIAKASAMIEKIVKHHDFQQSHITYNIMYSRFYRLIIDRQSYSRVDVDKTTNELSKLLELEPYERNYHSVYPFTIWIQIQKVLGIQGDFTLVMKYADLLEEDKLSYINYVCLLEPLMDQTVKPYVDKALKFCEDLGIDSFKSFNFNLRMQDYAIRLRTPGSNSSREIQKSLEELTSEYEAKDDPALKLRLKRMYLTLIQLANIFNEPQKYINVSLKYLSLLDKLSPHAEQLYDKVFMISMKEKNFVKAVMCCKKFYEEASKSGEVTKALYLALRQKVTFAVETKNSIPFSQDSEQFENVTLALYSENSAEYIETLKILSQGNNFLNKIDKAYEQLTRGYEIAEKLYETEVNQHCVDIVIFMAVLKRDCGEIDQAIILAKKARELHEQLPQNPISSNIYERILQLQGYLSDIKKAKQLYDEELARSKRNKKIKIAALVGSVGLVVGGALWWLIKKPQSEA</sequence>
<keyword evidence="1" id="KW-1133">Transmembrane helix</keyword>
<keyword evidence="1" id="KW-0472">Membrane</keyword>
<evidence type="ECO:0000313" key="3">
    <source>
        <dbReference type="Proteomes" id="UP001295684"/>
    </source>
</evidence>
<dbReference type="Gene3D" id="1.25.40.10">
    <property type="entry name" value="Tetratricopeptide repeat domain"/>
    <property type="match status" value="1"/>
</dbReference>
<dbReference type="InterPro" id="IPR011990">
    <property type="entry name" value="TPR-like_helical_dom_sf"/>
</dbReference>